<keyword evidence="2" id="KW-1185">Reference proteome</keyword>
<accession>A0ABN7B899</accession>
<name>A0ABN7B899_9HEMI</name>
<evidence type="ECO:0000313" key="1">
    <source>
        <dbReference type="EMBL" id="BES99887.1"/>
    </source>
</evidence>
<evidence type="ECO:0000313" key="2">
    <source>
        <dbReference type="Proteomes" id="UP001307889"/>
    </source>
</evidence>
<dbReference type="Proteomes" id="UP001307889">
    <property type="component" value="Chromosome 11"/>
</dbReference>
<protein>
    <recommendedName>
        <fullName evidence="3">Secreted protein</fullName>
    </recommendedName>
</protein>
<gene>
    <name evidence="1" type="ORF">NTJ_12707</name>
</gene>
<proteinExistence type="predicted"/>
<evidence type="ECO:0008006" key="3">
    <source>
        <dbReference type="Google" id="ProtNLM"/>
    </source>
</evidence>
<reference evidence="1 2" key="1">
    <citation type="submission" date="2023-09" db="EMBL/GenBank/DDBJ databases">
        <title>Nesidiocoris tenuis whole genome shotgun sequence.</title>
        <authorList>
            <person name="Shibata T."/>
            <person name="Shimoda M."/>
            <person name="Kobayashi T."/>
            <person name="Uehara T."/>
        </authorList>
    </citation>
    <scope>NUCLEOTIDE SEQUENCE [LARGE SCALE GENOMIC DNA]</scope>
    <source>
        <strain evidence="1 2">Japan</strain>
    </source>
</reference>
<dbReference type="EMBL" id="AP028919">
    <property type="protein sequence ID" value="BES99887.1"/>
    <property type="molecule type" value="Genomic_DNA"/>
</dbReference>
<sequence>MAQYASRAMLLMRHALMRLALIRRASVSHALMHSAPMHHACCVSTRKRAYYGQGALQLAGLQCIEVTMCLKSYAAAPQCATP</sequence>
<organism evidence="1 2">
    <name type="scientific">Nesidiocoris tenuis</name>
    <dbReference type="NCBI Taxonomy" id="355587"/>
    <lineage>
        <taxon>Eukaryota</taxon>
        <taxon>Metazoa</taxon>
        <taxon>Ecdysozoa</taxon>
        <taxon>Arthropoda</taxon>
        <taxon>Hexapoda</taxon>
        <taxon>Insecta</taxon>
        <taxon>Pterygota</taxon>
        <taxon>Neoptera</taxon>
        <taxon>Paraneoptera</taxon>
        <taxon>Hemiptera</taxon>
        <taxon>Heteroptera</taxon>
        <taxon>Panheteroptera</taxon>
        <taxon>Cimicomorpha</taxon>
        <taxon>Miridae</taxon>
        <taxon>Dicyphina</taxon>
        <taxon>Nesidiocoris</taxon>
    </lineage>
</organism>